<name>A0A9P7GS60_9AGAR</name>
<sequence>MPDTLPLSSLCLPGMLKAIESGTFQITYTLIFNRNARYSGIRVIDIRLAIVDSKLIAYHGIYPQRTPFQEILRNVHDFLTAPATCRECIVMSIKQEDFAKTSTLDFSLLVHEEIFKGPGGREMWYLKNRIPCLGEVRGKVILFSRFGRDGEGWEGGREGLGIHPLRWPDSEKSGFSWQCKDTLVRTHDWYNLPSFLAIPEKFRLASQILLPPVNSPPMPTLSITYMSAASFPLALPPTVAKGVGWPSLRLGVEGINSRFAAWLLNHFTRENGDTPGDKKGGEGPRIRGWVLMDYYDQPTAALTPLLVECNYRGRKRGEEGW</sequence>
<dbReference type="InterPro" id="IPR000909">
    <property type="entry name" value="PLipase_C_PInositol-sp_X_dom"/>
</dbReference>
<accession>A0A9P7GS60</accession>
<dbReference type="PROSITE" id="PS50007">
    <property type="entry name" value="PIPLC_X_DOMAIN"/>
    <property type="match status" value="1"/>
</dbReference>
<gene>
    <name evidence="2" type="ORF">H0H81_006599</name>
</gene>
<dbReference type="AlphaFoldDB" id="A0A9P7GS60"/>
<dbReference type="SMART" id="SM00148">
    <property type="entry name" value="PLCXc"/>
    <property type="match status" value="1"/>
</dbReference>
<feature type="domain" description="Phosphatidylinositol-specific phospholipase C X" evidence="1">
    <location>
        <begin position="3"/>
        <end position="145"/>
    </location>
</feature>
<dbReference type="Proteomes" id="UP000717328">
    <property type="component" value="Unassembled WGS sequence"/>
</dbReference>
<dbReference type="InterPro" id="IPR017946">
    <property type="entry name" value="PLC-like_Pdiesterase_TIM-brl"/>
</dbReference>
<dbReference type="GO" id="GO:0008081">
    <property type="term" value="F:phosphoric diester hydrolase activity"/>
    <property type="evidence" value="ECO:0007669"/>
    <property type="project" value="InterPro"/>
</dbReference>
<dbReference type="Gene3D" id="3.20.20.190">
    <property type="entry name" value="Phosphatidylinositol (PI) phosphodiesterase"/>
    <property type="match status" value="1"/>
</dbReference>
<dbReference type="GO" id="GO:0006629">
    <property type="term" value="P:lipid metabolic process"/>
    <property type="evidence" value="ECO:0007669"/>
    <property type="project" value="InterPro"/>
</dbReference>
<proteinExistence type="predicted"/>
<evidence type="ECO:0000313" key="3">
    <source>
        <dbReference type="Proteomes" id="UP000717328"/>
    </source>
</evidence>
<evidence type="ECO:0000259" key="1">
    <source>
        <dbReference type="SMART" id="SM00148"/>
    </source>
</evidence>
<comment type="caution">
    <text evidence="2">The sequence shown here is derived from an EMBL/GenBank/DDBJ whole genome shotgun (WGS) entry which is preliminary data.</text>
</comment>
<dbReference type="OrthoDB" id="1046782at2759"/>
<protein>
    <recommendedName>
        <fullName evidence="1">Phosphatidylinositol-specific phospholipase C X domain-containing protein</fullName>
    </recommendedName>
</protein>
<keyword evidence="3" id="KW-1185">Reference proteome</keyword>
<organism evidence="2 3">
    <name type="scientific">Sphagnurus paluster</name>
    <dbReference type="NCBI Taxonomy" id="117069"/>
    <lineage>
        <taxon>Eukaryota</taxon>
        <taxon>Fungi</taxon>
        <taxon>Dikarya</taxon>
        <taxon>Basidiomycota</taxon>
        <taxon>Agaricomycotina</taxon>
        <taxon>Agaricomycetes</taxon>
        <taxon>Agaricomycetidae</taxon>
        <taxon>Agaricales</taxon>
        <taxon>Tricholomatineae</taxon>
        <taxon>Lyophyllaceae</taxon>
        <taxon>Sphagnurus</taxon>
    </lineage>
</organism>
<evidence type="ECO:0000313" key="2">
    <source>
        <dbReference type="EMBL" id="KAG5652017.1"/>
    </source>
</evidence>
<reference evidence="2" key="2">
    <citation type="submission" date="2021-10" db="EMBL/GenBank/DDBJ databases">
        <title>Phylogenomics reveals ancestral predisposition of the termite-cultivated fungus Termitomyces towards a domesticated lifestyle.</title>
        <authorList>
            <person name="Auxier B."/>
            <person name="Grum-Grzhimaylo A."/>
            <person name="Cardenas M.E."/>
            <person name="Lodge J.D."/>
            <person name="Laessoe T."/>
            <person name="Pedersen O."/>
            <person name="Smith M.E."/>
            <person name="Kuyper T.W."/>
            <person name="Franco-Molano E.A."/>
            <person name="Baroni T.J."/>
            <person name="Aanen D.K."/>
        </authorList>
    </citation>
    <scope>NUCLEOTIDE SEQUENCE</scope>
    <source>
        <strain evidence="2">D49</strain>
    </source>
</reference>
<reference evidence="2" key="1">
    <citation type="submission" date="2021-02" db="EMBL/GenBank/DDBJ databases">
        <authorList>
            <person name="Nieuwenhuis M."/>
            <person name="Van De Peppel L.J.J."/>
        </authorList>
    </citation>
    <scope>NUCLEOTIDE SEQUENCE</scope>
    <source>
        <strain evidence="2">D49</strain>
    </source>
</reference>
<dbReference type="EMBL" id="JABCKI010000171">
    <property type="protein sequence ID" value="KAG5652017.1"/>
    <property type="molecule type" value="Genomic_DNA"/>
</dbReference>
<dbReference type="SUPFAM" id="SSF51695">
    <property type="entry name" value="PLC-like phosphodiesterases"/>
    <property type="match status" value="1"/>
</dbReference>